<reference evidence="3" key="1">
    <citation type="submission" date="2014-03" db="EMBL/GenBank/DDBJ databases">
        <title>The sialotranscriptome of Amblyomma triste, Amblyomma parvum and Amblyomma cajennense ticks, uncovered by 454-based RNA-seq.</title>
        <authorList>
            <person name="Garcia G.R."/>
            <person name="Gardinassi L.G."/>
            <person name="Ribeiro J.M."/>
            <person name="Anatriello E."/>
            <person name="Ferreira B.R."/>
            <person name="Moreira H.N."/>
            <person name="Mafra C."/>
            <person name="Olegario M.M."/>
            <person name="Szabo P.J."/>
            <person name="Miranda-Santos I.K."/>
            <person name="Maruyama S.R."/>
        </authorList>
    </citation>
    <scope>NUCLEOTIDE SEQUENCE</scope>
    <source>
        <strain evidence="3">Mato Grasso do Sul</strain>
        <tissue evidence="3">Salivary glands</tissue>
    </source>
</reference>
<evidence type="ECO:0000259" key="2">
    <source>
        <dbReference type="Pfam" id="PF23066"/>
    </source>
</evidence>
<dbReference type="Pfam" id="PF13516">
    <property type="entry name" value="LRR_6"/>
    <property type="match status" value="1"/>
</dbReference>
<dbReference type="PANTHER" id="PTHR25480">
    <property type="entry name" value="LEUCINE-RICH REPEAT-CONTAINING PROTEIN 73"/>
    <property type="match status" value="1"/>
</dbReference>
<dbReference type="InterPro" id="IPR056429">
    <property type="entry name" value="PH_CMIP"/>
</dbReference>
<dbReference type="InterPro" id="IPR052813">
    <property type="entry name" value="CMIP"/>
</dbReference>
<organism evidence="3">
    <name type="scientific">Amblyomma triste</name>
    <name type="common">Neotropical tick</name>
    <dbReference type="NCBI Taxonomy" id="251400"/>
    <lineage>
        <taxon>Eukaryota</taxon>
        <taxon>Metazoa</taxon>
        <taxon>Ecdysozoa</taxon>
        <taxon>Arthropoda</taxon>
        <taxon>Chelicerata</taxon>
        <taxon>Arachnida</taxon>
        <taxon>Acari</taxon>
        <taxon>Parasitiformes</taxon>
        <taxon>Ixodida</taxon>
        <taxon>Ixodoidea</taxon>
        <taxon>Ixodidae</taxon>
        <taxon>Amblyomminae</taxon>
        <taxon>Amblyomma</taxon>
    </lineage>
</organism>
<proteinExistence type="evidence at transcript level"/>
<feature type="region of interest" description="Disordered" evidence="1">
    <location>
        <begin position="60"/>
        <end position="94"/>
    </location>
</feature>
<feature type="domain" description="C-Maf-inducing protein PH" evidence="2">
    <location>
        <begin position="107"/>
        <end position="226"/>
    </location>
</feature>
<dbReference type="AlphaFoldDB" id="A0A023G4P1"/>
<protein>
    <recommendedName>
        <fullName evidence="2">C-Maf-inducing protein PH domain-containing protein</fullName>
    </recommendedName>
</protein>
<feature type="non-terminal residue" evidence="3">
    <location>
        <position position="1"/>
    </location>
</feature>
<dbReference type="SUPFAM" id="SSF50729">
    <property type="entry name" value="PH domain-like"/>
    <property type="match status" value="1"/>
</dbReference>
<evidence type="ECO:0000313" key="3">
    <source>
        <dbReference type="EMBL" id="JAC29201.1"/>
    </source>
</evidence>
<dbReference type="Gene3D" id="3.80.10.10">
    <property type="entry name" value="Ribonuclease Inhibitor"/>
    <property type="match status" value="1"/>
</dbReference>
<dbReference type="SMART" id="SM00368">
    <property type="entry name" value="LRR_RI"/>
    <property type="match status" value="2"/>
</dbReference>
<accession>A0A023G4P1</accession>
<feature type="region of interest" description="Disordered" evidence="1">
    <location>
        <begin position="1"/>
        <end position="41"/>
    </location>
</feature>
<feature type="compositionally biased region" description="Low complexity" evidence="1">
    <location>
        <begin position="61"/>
        <end position="73"/>
    </location>
</feature>
<feature type="compositionally biased region" description="Basic and acidic residues" evidence="1">
    <location>
        <begin position="7"/>
        <end position="19"/>
    </location>
</feature>
<name>A0A023G4P1_AMBTT</name>
<dbReference type="EMBL" id="GBBM01006217">
    <property type="protein sequence ID" value="JAC29201.1"/>
    <property type="molecule type" value="mRNA"/>
</dbReference>
<dbReference type="SUPFAM" id="SSF52047">
    <property type="entry name" value="RNI-like"/>
    <property type="match status" value="1"/>
</dbReference>
<sequence length="736" mass="81051">RVNAAHTDSDGRAAEHSRSVQEPGSRRLLPPDEQCSSGIAGSSAQTNFVRNVFSTGGAQTSVDSISSDSSDCSALAGTSAERPGSPPGPASAPPAAAAAACCAQGPKFKLMHEGDVQLCRLNHSRTVISKILSSKFLRRWETHKVLLGTSEMSSKMPSGFMEQPVSYSVMEDVYSLCRWDPSHKFCLRVVIPEGSLLLQAANGYLRDQWLHSILWKKSLLKHEKILMTSRRMEVVTKELKNLVELALTTPLQDKNIYQRPLEIISKFLVLSQEWLSGKPVEAVIKAILPLLERTTPTPEICEYFCKHCRECPRSKLVFEMYTPVVQRILKRNMDFGKYPMTRLLVQEYVQSLNCQNSGLEAVEEFVRSVHGEGSTCPHPRVLPNLVATVLAGVFALFEARRNPEEHNDASHSTSDWEAKHDCFVKVLDVIVNYEDWRLPLGQLLQPLPFPDDALVCQRFTLGLEPVVECLGTDPRCEVHGVVLGAREGKDGWLQLYSPGSSACQDGGALWSQLLGTLVGCGCGRRRAFLGPLAKWLEALCERAVAGDTACQMTLCAMLELGALESQEARLQASAALQSSPHYGALCLRQGQARQLQQKGGPTKLTLPARSTDADLEKLLSCGSFGNLECLSLAFTQVTSACAEHLIKLPSLRYLNLWSTQFGDAGLKLISEHLPKLQVLNLCETPVTDKGLSSLESMKSLRKLNLNSTNLSAQTFECLKEKLPALQECDVRYTDAW</sequence>
<dbReference type="InterPro" id="IPR032675">
    <property type="entry name" value="LRR_dom_sf"/>
</dbReference>
<dbReference type="Pfam" id="PF23066">
    <property type="entry name" value="PH_21"/>
    <property type="match status" value="1"/>
</dbReference>
<evidence type="ECO:0000256" key="1">
    <source>
        <dbReference type="SAM" id="MobiDB-lite"/>
    </source>
</evidence>
<dbReference type="PANTHER" id="PTHR25480:SF0">
    <property type="entry name" value="C-MAF-INDUCING PROTEIN"/>
    <property type="match status" value="1"/>
</dbReference>
<dbReference type="InterPro" id="IPR001611">
    <property type="entry name" value="Leu-rich_rpt"/>
</dbReference>